<dbReference type="Pfam" id="PF01047">
    <property type="entry name" value="MarR"/>
    <property type="match status" value="1"/>
</dbReference>
<dbReference type="PROSITE" id="PS50995">
    <property type="entry name" value="HTH_MARR_2"/>
    <property type="match status" value="1"/>
</dbReference>
<dbReference type="RefSeq" id="WP_154755201.1">
    <property type="nucleotide sequence ID" value="NZ_WMBA01000003.1"/>
</dbReference>
<evidence type="ECO:0000259" key="1">
    <source>
        <dbReference type="PROSITE" id="PS50995"/>
    </source>
</evidence>
<keyword evidence="3" id="KW-1185">Reference proteome</keyword>
<dbReference type="InterPro" id="IPR036388">
    <property type="entry name" value="WH-like_DNA-bd_sf"/>
</dbReference>
<dbReference type="InterPro" id="IPR039422">
    <property type="entry name" value="MarR/SlyA-like"/>
</dbReference>
<evidence type="ECO:0000313" key="3">
    <source>
        <dbReference type="Proteomes" id="UP000440096"/>
    </source>
</evidence>
<accession>A0A6N7YZN7</accession>
<dbReference type="SMART" id="SM00347">
    <property type="entry name" value="HTH_MARR"/>
    <property type="match status" value="1"/>
</dbReference>
<protein>
    <submittedName>
        <fullName evidence="2">MarR family transcriptional regulator</fullName>
    </submittedName>
</protein>
<dbReference type="GO" id="GO:0006950">
    <property type="term" value="P:response to stress"/>
    <property type="evidence" value="ECO:0007669"/>
    <property type="project" value="TreeGrafter"/>
</dbReference>
<evidence type="ECO:0000313" key="2">
    <source>
        <dbReference type="EMBL" id="MTD52941.1"/>
    </source>
</evidence>
<dbReference type="InterPro" id="IPR036390">
    <property type="entry name" value="WH_DNA-bd_sf"/>
</dbReference>
<dbReference type="Gene3D" id="1.10.10.10">
    <property type="entry name" value="Winged helix-like DNA-binding domain superfamily/Winged helix DNA-binding domain"/>
    <property type="match status" value="1"/>
</dbReference>
<dbReference type="InterPro" id="IPR000835">
    <property type="entry name" value="HTH_MarR-typ"/>
</dbReference>
<dbReference type="AlphaFoldDB" id="A0A6N7YZN7"/>
<dbReference type="OrthoDB" id="8635520at2"/>
<dbReference type="GO" id="GO:0003700">
    <property type="term" value="F:DNA-binding transcription factor activity"/>
    <property type="evidence" value="ECO:0007669"/>
    <property type="project" value="InterPro"/>
</dbReference>
<name>A0A6N7YZN7_9PSEU</name>
<dbReference type="Proteomes" id="UP000440096">
    <property type="component" value="Unassembled WGS sequence"/>
</dbReference>
<gene>
    <name evidence="2" type="ORF">GKO32_02975</name>
</gene>
<organism evidence="2 3">
    <name type="scientific">Amycolatopsis pithecellobii</name>
    <dbReference type="NCBI Taxonomy" id="664692"/>
    <lineage>
        <taxon>Bacteria</taxon>
        <taxon>Bacillati</taxon>
        <taxon>Actinomycetota</taxon>
        <taxon>Actinomycetes</taxon>
        <taxon>Pseudonocardiales</taxon>
        <taxon>Pseudonocardiaceae</taxon>
        <taxon>Amycolatopsis</taxon>
    </lineage>
</organism>
<comment type="caution">
    <text evidence="2">The sequence shown here is derived from an EMBL/GenBank/DDBJ whole genome shotgun (WGS) entry which is preliminary data.</text>
</comment>
<sequence length="146" mass="16113">MMQNDVESDLGWALRRISTAFRTSADDAVGVIPGHGRGYLVLLAIDGGAEPSQAEIAHLLRLTRTMTTYLLDDLEQHGLVQRRASTQDRRVRHVLPTRKGRALLRTTRAALRETEERLFSPLTGEESETLRALLARVAAHTSSGGD</sequence>
<dbReference type="PANTHER" id="PTHR33164:SF43">
    <property type="entry name" value="HTH-TYPE TRANSCRIPTIONAL REPRESSOR YETL"/>
    <property type="match status" value="1"/>
</dbReference>
<feature type="domain" description="HTH marR-type" evidence="1">
    <location>
        <begin position="7"/>
        <end position="139"/>
    </location>
</feature>
<dbReference type="PRINTS" id="PR00598">
    <property type="entry name" value="HTHMARR"/>
</dbReference>
<proteinExistence type="predicted"/>
<reference evidence="2 3" key="1">
    <citation type="submission" date="2019-11" db="EMBL/GenBank/DDBJ databases">
        <title>Draft genome of Amycolatopsis RM579.</title>
        <authorList>
            <person name="Duangmal K."/>
            <person name="Mingma R."/>
        </authorList>
    </citation>
    <scope>NUCLEOTIDE SEQUENCE [LARGE SCALE GENOMIC DNA]</scope>
    <source>
        <strain evidence="2 3">RM579</strain>
    </source>
</reference>
<dbReference type="SUPFAM" id="SSF46785">
    <property type="entry name" value="Winged helix' DNA-binding domain"/>
    <property type="match status" value="1"/>
</dbReference>
<dbReference type="PANTHER" id="PTHR33164">
    <property type="entry name" value="TRANSCRIPTIONAL REGULATOR, MARR FAMILY"/>
    <property type="match status" value="1"/>
</dbReference>
<dbReference type="EMBL" id="WMBA01000003">
    <property type="protein sequence ID" value="MTD52941.1"/>
    <property type="molecule type" value="Genomic_DNA"/>
</dbReference>